<keyword evidence="4" id="KW-0560">Oxidoreductase</keyword>
<dbReference type="Proteomes" id="UP001202328">
    <property type="component" value="Unassembled WGS sequence"/>
</dbReference>
<dbReference type="InterPro" id="IPR026992">
    <property type="entry name" value="DIOX_N"/>
</dbReference>
<evidence type="ECO:0000259" key="5">
    <source>
        <dbReference type="PROSITE" id="PS51471"/>
    </source>
</evidence>
<evidence type="ECO:0000256" key="2">
    <source>
        <dbReference type="ARBA" id="ARBA00022723"/>
    </source>
</evidence>
<dbReference type="GO" id="GO:0016491">
    <property type="term" value="F:oxidoreductase activity"/>
    <property type="evidence" value="ECO:0007669"/>
    <property type="project" value="UniProtKB-KW"/>
</dbReference>
<evidence type="ECO:0000256" key="1">
    <source>
        <dbReference type="ARBA" id="ARBA00008056"/>
    </source>
</evidence>
<dbReference type="PANTHER" id="PTHR47991">
    <property type="entry name" value="OXOGLUTARATE/IRON-DEPENDENT DIOXYGENASE"/>
    <property type="match status" value="1"/>
</dbReference>
<name>A0AAD4RZT9_9MAGN</name>
<accession>A0AAD4RZT9</accession>
<keyword evidence="2 4" id="KW-0479">Metal-binding</keyword>
<gene>
    <name evidence="6" type="ORF">MKW98_015413</name>
</gene>
<dbReference type="InterPro" id="IPR044861">
    <property type="entry name" value="IPNS-like_FE2OG_OXY"/>
</dbReference>
<dbReference type="AlphaFoldDB" id="A0AAD4RZT9"/>
<protein>
    <recommendedName>
        <fullName evidence="5">Fe2OG dioxygenase domain-containing protein</fullName>
    </recommendedName>
</protein>
<dbReference type="PROSITE" id="PS51471">
    <property type="entry name" value="FE2OG_OXY"/>
    <property type="match status" value="1"/>
</dbReference>
<dbReference type="EMBL" id="JAJJMB010017052">
    <property type="protein sequence ID" value="KAI3842746.1"/>
    <property type="molecule type" value="Genomic_DNA"/>
</dbReference>
<feature type="domain" description="Fe2OG dioxygenase" evidence="5">
    <location>
        <begin position="127"/>
        <end position="228"/>
    </location>
</feature>
<dbReference type="InterPro" id="IPR050295">
    <property type="entry name" value="Plant_2OG-oxidoreductases"/>
</dbReference>
<dbReference type="Pfam" id="PF14226">
    <property type="entry name" value="DIOX_N"/>
    <property type="match status" value="1"/>
</dbReference>
<dbReference type="SUPFAM" id="SSF51197">
    <property type="entry name" value="Clavaminate synthase-like"/>
    <property type="match status" value="1"/>
</dbReference>
<comment type="similarity">
    <text evidence="1 4">Belongs to the iron/ascorbate-dependent oxidoreductase family.</text>
</comment>
<sequence length="278" mass="31892">LNKLSCASNIDQTVPIIDLQNLLSSEPELELQKLHSACKEWGFFPVVNHGVDNLESVKSEIANFLNLPMNAKNKYGQKQGDDEGFGSRFVLSEEQKLDWGDFFYMETIESYSSLVSKLAMTLFEMMDGMQAMRMNYYPPCPRPDLVIGLNAHSDFGGLTILLQLNEVEGLEIRNKGEWVSVKPLANAFVVNVGDVMQKLTNGIYHSVEHRATINSRKERLSVSTFHYPKLETEIGPLPSMITPKTPSLFRRIERYELFLRKYYARKINPRLHEDRKRV</sequence>
<dbReference type="GO" id="GO:0046872">
    <property type="term" value="F:metal ion binding"/>
    <property type="evidence" value="ECO:0007669"/>
    <property type="project" value="UniProtKB-KW"/>
</dbReference>
<organism evidence="6 7">
    <name type="scientific">Papaver atlanticum</name>
    <dbReference type="NCBI Taxonomy" id="357466"/>
    <lineage>
        <taxon>Eukaryota</taxon>
        <taxon>Viridiplantae</taxon>
        <taxon>Streptophyta</taxon>
        <taxon>Embryophyta</taxon>
        <taxon>Tracheophyta</taxon>
        <taxon>Spermatophyta</taxon>
        <taxon>Magnoliopsida</taxon>
        <taxon>Ranunculales</taxon>
        <taxon>Papaveraceae</taxon>
        <taxon>Papaveroideae</taxon>
        <taxon>Papaver</taxon>
    </lineage>
</organism>
<evidence type="ECO:0000313" key="7">
    <source>
        <dbReference type="Proteomes" id="UP001202328"/>
    </source>
</evidence>
<dbReference type="Gene3D" id="2.60.120.330">
    <property type="entry name" value="B-lactam Antibiotic, Isopenicillin N Synthase, Chain"/>
    <property type="match status" value="1"/>
</dbReference>
<evidence type="ECO:0000256" key="4">
    <source>
        <dbReference type="RuleBase" id="RU003682"/>
    </source>
</evidence>
<keyword evidence="3 4" id="KW-0408">Iron</keyword>
<dbReference type="InterPro" id="IPR027443">
    <property type="entry name" value="IPNS-like_sf"/>
</dbReference>
<evidence type="ECO:0000313" key="6">
    <source>
        <dbReference type="EMBL" id="KAI3842746.1"/>
    </source>
</evidence>
<feature type="non-terminal residue" evidence="6">
    <location>
        <position position="278"/>
    </location>
</feature>
<proteinExistence type="inferred from homology"/>
<comment type="caution">
    <text evidence="6">The sequence shown here is derived from an EMBL/GenBank/DDBJ whole genome shotgun (WGS) entry which is preliminary data.</text>
</comment>
<dbReference type="InterPro" id="IPR005123">
    <property type="entry name" value="Oxoglu/Fe-dep_dioxygenase_dom"/>
</dbReference>
<dbReference type="Pfam" id="PF03171">
    <property type="entry name" value="2OG-FeII_Oxy"/>
    <property type="match status" value="1"/>
</dbReference>
<evidence type="ECO:0000256" key="3">
    <source>
        <dbReference type="ARBA" id="ARBA00023004"/>
    </source>
</evidence>
<reference evidence="6" key="1">
    <citation type="submission" date="2022-04" db="EMBL/GenBank/DDBJ databases">
        <title>A functionally conserved STORR gene fusion in Papaver species that diverged 16.8 million years ago.</title>
        <authorList>
            <person name="Catania T."/>
        </authorList>
    </citation>
    <scope>NUCLEOTIDE SEQUENCE</scope>
    <source>
        <strain evidence="6">S-188037</strain>
    </source>
</reference>
<keyword evidence="7" id="KW-1185">Reference proteome</keyword>